<dbReference type="GO" id="GO:1990189">
    <property type="term" value="F:protein N-terminal-serine acetyltransferase activity"/>
    <property type="evidence" value="ECO:0007669"/>
    <property type="project" value="TreeGrafter"/>
</dbReference>
<dbReference type="PROSITE" id="PS51186">
    <property type="entry name" value="GNAT"/>
    <property type="match status" value="1"/>
</dbReference>
<dbReference type="RefSeq" id="WP_104715971.1">
    <property type="nucleotide sequence ID" value="NZ_PTRA01000009.1"/>
</dbReference>
<name>A0A2S7IFA3_9BACT</name>
<proteinExistence type="predicted"/>
<dbReference type="PANTHER" id="PTHR43441">
    <property type="entry name" value="RIBOSOMAL-PROTEIN-SERINE ACETYLTRANSFERASE"/>
    <property type="match status" value="1"/>
</dbReference>
<dbReference type="SUPFAM" id="SSF55729">
    <property type="entry name" value="Acyl-CoA N-acyltransferases (Nat)"/>
    <property type="match status" value="1"/>
</dbReference>
<organism evidence="2 3">
    <name type="scientific">Siphonobacter curvatus</name>
    <dbReference type="NCBI Taxonomy" id="2094562"/>
    <lineage>
        <taxon>Bacteria</taxon>
        <taxon>Pseudomonadati</taxon>
        <taxon>Bacteroidota</taxon>
        <taxon>Cytophagia</taxon>
        <taxon>Cytophagales</taxon>
        <taxon>Cytophagaceae</taxon>
        <taxon>Siphonobacter</taxon>
    </lineage>
</organism>
<dbReference type="PANTHER" id="PTHR43441:SF6">
    <property type="entry name" value="N-ACETYLTRANSFERASE DOMAIN-CONTAINING PROTEIN"/>
    <property type="match status" value="1"/>
</dbReference>
<dbReference type="OrthoDB" id="9811523at2"/>
<keyword evidence="3" id="KW-1185">Reference proteome</keyword>
<dbReference type="Pfam" id="PF13302">
    <property type="entry name" value="Acetyltransf_3"/>
    <property type="match status" value="1"/>
</dbReference>
<dbReference type="GO" id="GO:0008999">
    <property type="term" value="F:protein-N-terminal-alanine acetyltransferase activity"/>
    <property type="evidence" value="ECO:0007669"/>
    <property type="project" value="TreeGrafter"/>
</dbReference>
<comment type="caution">
    <text evidence="2">The sequence shown here is derived from an EMBL/GenBank/DDBJ whole genome shotgun (WGS) entry which is preliminary data.</text>
</comment>
<dbReference type="GO" id="GO:0005737">
    <property type="term" value="C:cytoplasm"/>
    <property type="evidence" value="ECO:0007669"/>
    <property type="project" value="TreeGrafter"/>
</dbReference>
<dbReference type="InterPro" id="IPR051908">
    <property type="entry name" value="Ribosomal_N-acetyltransferase"/>
</dbReference>
<sequence length="176" mass="19762">MTIHELTWIKLTQAALEALVNRDLQQASTLIGVQLDSFFSTDDAVWLWDIRLNQARQDPRSLDWIAQVVTSNQQVVGHAGFHGPPDQMGMVEVAYSVVPAQRGQGYAKAMLHDLLYRARAEKEVQIVRATISPDNAASLATIRPFGFTYKGQQLDDMDGIEYIFELDSQSLQIEID</sequence>
<evidence type="ECO:0000313" key="2">
    <source>
        <dbReference type="EMBL" id="PQA53373.1"/>
    </source>
</evidence>
<reference evidence="3" key="1">
    <citation type="submission" date="2018-02" db="EMBL/GenBank/DDBJ databases">
        <title>Genome sequencing of Solimonas sp. HR-BB.</title>
        <authorList>
            <person name="Lee Y."/>
            <person name="Jeon C.O."/>
        </authorList>
    </citation>
    <scope>NUCLEOTIDE SEQUENCE [LARGE SCALE GENOMIC DNA]</scope>
    <source>
        <strain evidence="3">HR-U</strain>
    </source>
</reference>
<dbReference type="EMBL" id="PTRA01000009">
    <property type="protein sequence ID" value="PQA53373.1"/>
    <property type="molecule type" value="Genomic_DNA"/>
</dbReference>
<evidence type="ECO:0000313" key="3">
    <source>
        <dbReference type="Proteomes" id="UP000239590"/>
    </source>
</evidence>
<protein>
    <submittedName>
        <fullName evidence="2">GNAT family N-acetyltransferase</fullName>
    </submittedName>
</protein>
<evidence type="ECO:0000259" key="1">
    <source>
        <dbReference type="PROSITE" id="PS51186"/>
    </source>
</evidence>
<keyword evidence="2" id="KW-0808">Transferase</keyword>
<dbReference type="InterPro" id="IPR000182">
    <property type="entry name" value="GNAT_dom"/>
</dbReference>
<dbReference type="Proteomes" id="UP000239590">
    <property type="component" value="Unassembled WGS sequence"/>
</dbReference>
<feature type="domain" description="N-acetyltransferase" evidence="1">
    <location>
        <begin position="19"/>
        <end position="167"/>
    </location>
</feature>
<accession>A0A2S7IFA3</accession>
<dbReference type="InterPro" id="IPR016181">
    <property type="entry name" value="Acyl_CoA_acyltransferase"/>
</dbReference>
<dbReference type="CDD" id="cd04301">
    <property type="entry name" value="NAT_SF"/>
    <property type="match status" value="1"/>
</dbReference>
<gene>
    <name evidence="2" type="ORF">C5O19_24305</name>
</gene>
<dbReference type="AlphaFoldDB" id="A0A2S7IFA3"/>
<dbReference type="Gene3D" id="3.40.630.30">
    <property type="match status" value="1"/>
</dbReference>